<dbReference type="Pfam" id="PF13827">
    <property type="entry name" value="DUF4189"/>
    <property type="match status" value="1"/>
</dbReference>
<evidence type="ECO:0000259" key="1">
    <source>
        <dbReference type="Pfam" id="PF13827"/>
    </source>
</evidence>
<reference evidence="2" key="1">
    <citation type="submission" date="2009-07" db="EMBL/GenBank/DDBJ databases">
        <authorList>
            <person name="Weinstock G."/>
            <person name="Sodergren E."/>
            <person name="Clifton S."/>
            <person name="Fulton L."/>
            <person name="Fulton B."/>
            <person name="Courtney L."/>
            <person name="Fronick C."/>
            <person name="Harrison M."/>
            <person name="Strong C."/>
            <person name="Farmer C."/>
            <person name="Delahaunty K."/>
            <person name="Markovic C."/>
            <person name="Hall O."/>
            <person name="Minx P."/>
            <person name="Tomlinson C."/>
            <person name="Mitreva M."/>
            <person name="Nelson J."/>
            <person name="Hou S."/>
            <person name="Wollam A."/>
            <person name="Pepin K.H."/>
            <person name="Johnson M."/>
            <person name="Bhonagiri V."/>
            <person name="Nash W.E."/>
            <person name="Warren W."/>
            <person name="Chinwalla A."/>
            <person name="Mardis E.R."/>
            <person name="Wilson R.K."/>
        </authorList>
    </citation>
    <scope>NUCLEOTIDE SEQUENCE [LARGE SCALE GENOMIC DNA]</scope>
    <source>
        <strain evidence="2">ATCC 29256</strain>
    </source>
</reference>
<gene>
    <name evidence="2" type="ORF">NEISICOT_00305</name>
</gene>
<dbReference type="eggNOG" id="ENOG5033954">
    <property type="taxonomic scope" value="Bacteria"/>
</dbReference>
<name>C6M1C5_NEISI</name>
<evidence type="ECO:0000313" key="2">
    <source>
        <dbReference type="EMBL" id="EET45603.1"/>
    </source>
</evidence>
<dbReference type="InterPro" id="IPR025240">
    <property type="entry name" value="DUF4189"/>
</dbReference>
<comment type="caution">
    <text evidence="2">The sequence shown here is derived from an EMBL/GenBank/DDBJ whole genome shotgun (WGS) entry which is preliminary data.</text>
</comment>
<accession>C6M1C5</accession>
<keyword evidence="3" id="KW-1185">Reference proteome</keyword>
<dbReference type="EMBL" id="ACKO02000002">
    <property type="protein sequence ID" value="EET45603.1"/>
    <property type="molecule type" value="Genomic_DNA"/>
</dbReference>
<protein>
    <recommendedName>
        <fullName evidence="1">DUF4189 domain-containing protein</fullName>
    </recommendedName>
</protein>
<feature type="domain" description="DUF4189" evidence="1">
    <location>
        <begin position="81"/>
        <end position="175"/>
    </location>
</feature>
<evidence type="ECO:0000313" key="3">
    <source>
        <dbReference type="Proteomes" id="UP000005365"/>
    </source>
</evidence>
<proteinExistence type="predicted"/>
<dbReference type="Proteomes" id="UP000005365">
    <property type="component" value="Unassembled WGS sequence"/>
</dbReference>
<organism evidence="2 3">
    <name type="scientific">Neisseria sicca ATCC 29256</name>
    <dbReference type="NCBI Taxonomy" id="547045"/>
    <lineage>
        <taxon>Bacteria</taxon>
        <taxon>Pseudomonadati</taxon>
        <taxon>Pseudomonadota</taxon>
        <taxon>Betaproteobacteria</taxon>
        <taxon>Neisseriales</taxon>
        <taxon>Neisseriaceae</taxon>
        <taxon>Neisseria</taxon>
    </lineage>
</organism>
<sequence length="183" mass="19848">MLSRDWYLKEDDAMKKLFLMIFGLMVSNISIANPTYDVTNGALQNDPALCSYGYNPNCSSGNTAPPPKKIIYHDVFVPPKFGAFAYSQKAGHLAGAVNQNSLDAAKREAIKQCQKGSRNTPCKVITWVRNGCMAAAEGKTKDRFVLSDVAGAQGTVEQAALKNCQDRGGIDCRIIQPEVCALP</sequence>
<dbReference type="AlphaFoldDB" id="C6M1C5"/>